<evidence type="ECO:0000313" key="3">
    <source>
        <dbReference type="EMBL" id="MBB3064178.1"/>
    </source>
</evidence>
<dbReference type="Proteomes" id="UP000581135">
    <property type="component" value="Unassembled WGS sequence"/>
</dbReference>
<protein>
    <submittedName>
        <fullName evidence="3">N-methylhydantoinase A</fullName>
        <ecNumber evidence="3">3.5.2.14</ecNumber>
    </submittedName>
</protein>
<keyword evidence="3" id="KW-0378">Hydrolase</keyword>
<dbReference type="InterPro" id="IPR008040">
    <property type="entry name" value="Hydant_A_N"/>
</dbReference>
<dbReference type="PANTHER" id="PTHR11365">
    <property type="entry name" value="5-OXOPROLINASE RELATED"/>
    <property type="match status" value="1"/>
</dbReference>
<feature type="domain" description="Hydantoinase A/oxoprolinase" evidence="1">
    <location>
        <begin position="196"/>
        <end position="480"/>
    </location>
</feature>
<dbReference type="EMBL" id="JACHXA010000001">
    <property type="protein sequence ID" value="MBB3064178.1"/>
    <property type="molecule type" value="Genomic_DNA"/>
</dbReference>
<dbReference type="GO" id="GO:0047423">
    <property type="term" value="F:N-methylhydantoinase (ATP-hydrolyzing) activity"/>
    <property type="evidence" value="ECO:0007669"/>
    <property type="project" value="UniProtKB-EC"/>
</dbReference>
<dbReference type="InterPro" id="IPR002821">
    <property type="entry name" value="Hydantoinase_A"/>
</dbReference>
<gene>
    <name evidence="3" type="ORF">FHR98_000443</name>
</gene>
<dbReference type="GO" id="GO:0006749">
    <property type="term" value="P:glutathione metabolic process"/>
    <property type="evidence" value="ECO:0007669"/>
    <property type="project" value="TreeGrafter"/>
</dbReference>
<evidence type="ECO:0000259" key="1">
    <source>
        <dbReference type="Pfam" id="PF01968"/>
    </source>
</evidence>
<organism evidence="3 4">
    <name type="scientific">Limibacillus halophilus</name>
    <dbReference type="NCBI Taxonomy" id="1579333"/>
    <lineage>
        <taxon>Bacteria</taxon>
        <taxon>Pseudomonadati</taxon>
        <taxon>Pseudomonadota</taxon>
        <taxon>Alphaproteobacteria</taxon>
        <taxon>Rhodospirillales</taxon>
        <taxon>Rhodovibrionaceae</taxon>
        <taxon>Limibacillus</taxon>
    </lineage>
</organism>
<evidence type="ECO:0000313" key="4">
    <source>
        <dbReference type="Proteomes" id="UP000581135"/>
    </source>
</evidence>
<dbReference type="AlphaFoldDB" id="A0A839SPN7"/>
<name>A0A839SPN7_9PROT</name>
<dbReference type="GO" id="GO:0005829">
    <property type="term" value="C:cytosol"/>
    <property type="evidence" value="ECO:0007669"/>
    <property type="project" value="TreeGrafter"/>
</dbReference>
<reference evidence="3 4" key="1">
    <citation type="submission" date="2020-08" db="EMBL/GenBank/DDBJ databases">
        <title>Genomic Encyclopedia of Type Strains, Phase III (KMG-III): the genomes of soil and plant-associated and newly described type strains.</title>
        <authorList>
            <person name="Whitman W."/>
        </authorList>
    </citation>
    <scope>NUCLEOTIDE SEQUENCE [LARGE SCALE GENOMIC DNA]</scope>
    <source>
        <strain evidence="3 4">CECT 8803</strain>
    </source>
</reference>
<comment type="caution">
    <text evidence="3">The sequence shown here is derived from an EMBL/GenBank/DDBJ whole genome shotgun (WGS) entry which is preliminary data.</text>
</comment>
<dbReference type="Pfam" id="PF05378">
    <property type="entry name" value="Hydant_A_N"/>
    <property type="match status" value="1"/>
</dbReference>
<accession>A0A839SPN7</accession>
<evidence type="ECO:0000259" key="2">
    <source>
        <dbReference type="Pfam" id="PF05378"/>
    </source>
</evidence>
<keyword evidence="4" id="KW-1185">Reference proteome</keyword>
<proteinExistence type="predicted"/>
<feature type="domain" description="Hydantoinase/oxoprolinase N-terminal" evidence="2">
    <location>
        <begin position="2"/>
        <end position="174"/>
    </location>
</feature>
<dbReference type="EC" id="3.5.2.14" evidence="3"/>
<dbReference type="PANTHER" id="PTHR11365:SF23">
    <property type="entry name" value="HYPOTHETICAL 5-OXOPROLINASE (EUROFUNG)-RELATED"/>
    <property type="match status" value="1"/>
</dbReference>
<dbReference type="Pfam" id="PF01968">
    <property type="entry name" value="Hydantoinase_A"/>
    <property type="match status" value="1"/>
</dbReference>
<dbReference type="InterPro" id="IPR045079">
    <property type="entry name" value="Oxoprolinase-like"/>
</dbReference>
<dbReference type="RefSeq" id="WP_183414984.1">
    <property type="nucleotide sequence ID" value="NZ_JACHXA010000001.1"/>
</dbReference>
<dbReference type="GO" id="GO:0017168">
    <property type="term" value="F:5-oxoprolinase (ATP-hydrolyzing) activity"/>
    <property type="evidence" value="ECO:0007669"/>
    <property type="project" value="TreeGrafter"/>
</dbReference>
<sequence>MRVGVEVGGTFTDLVAIGKEGIRVAKVPSVPSRPDEGAFNALLASGLTIAEIEDLAHGSTVATNAVLERKGFPTAFVTTEGFRDILALQRHNRTSIYDLEYQKPAPVVKRADCFEVSERILADGSVLTALDEAKVETALIPALKNGGYEAVAVCLLNAYANPAHEEQLRSIIQARLPDLHVTLSSAVTREFREYERASTAAISAYVQPVIDRYIGRFEGRLAENGFKGRFSVMQSNGGRLPAEAMRQSAVTALLSGPAAGVMGATRQASRSGYENLITLDIGGTSTDVSVVTGGKPGLTNEFMIDGLPVRIPVIDINTVGAGGGSIIWIDEGGMLRAGPQSAGADPGPACYGRGGKLPTITDAHVIRQTMRPEAFLGGRMQIDPEASRAVFKPIAEHFGMTLEEAADSAIQLANANIVRAIQLISTERGKDPRDYVMIPYGGAGPLHAAQVAQDLGIRTIVVPPNAGVMSAYGLIASDFVQFESMTHRAVVDVGAGDLVRGIFKEMKDRALTRFHELGLDSNLRLDFIADMRFVGQAFEVPVALSEAEVAKLDGAAIQRLFGTAHEKIYFFGASSDKPIEFVSFRLGISAELADLPVLVETGDYSVEASEIELFDQRQKWQGTLMSRSQIGDGQILTGPMLLEDSTSTLFVPAGWSAAQDENHNLILTRAE</sequence>